<evidence type="ECO:0000256" key="1">
    <source>
        <dbReference type="ARBA" id="ARBA00004613"/>
    </source>
</evidence>
<keyword evidence="3" id="KW-0928">Hypersensitive response elicitation</keyword>
<evidence type="ECO:0000256" key="3">
    <source>
        <dbReference type="ARBA" id="ARBA00022978"/>
    </source>
</evidence>
<comment type="caution">
    <text evidence="5">The sequence shown here is derived from an EMBL/GenBank/DDBJ whole genome shotgun (WGS) entry which is preliminary data.</text>
</comment>
<dbReference type="GO" id="GO:0052040">
    <property type="term" value="P:symbiont-mediated perturbation of host programmed cell death"/>
    <property type="evidence" value="ECO:0007669"/>
    <property type="project" value="UniProtKB-KW"/>
</dbReference>
<gene>
    <name evidence="5" type="ORF">BIY29_07220</name>
</gene>
<dbReference type="AlphaFoldDB" id="A0A421DQ19"/>
<evidence type="ECO:0000256" key="4">
    <source>
        <dbReference type="SAM" id="MobiDB-lite"/>
    </source>
</evidence>
<reference evidence="5 6" key="1">
    <citation type="submission" date="2016-09" db="EMBL/GenBank/DDBJ databases">
        <authorList>
            <person name="Doonan J."/>
            <person name="Pachebat J.A."/>
            <person name="Golyshin P.N."/>
            <person name="Denman S."/>
            <person name="Mcdonald J.E."/>
        </authorList>
    </citation>
    <scope>NUCLEOTIDE SEQUENCE [LARGE SCALE GENOMIC DNA]</scope>
    <source>
        <strain evidence="5 6">NCPPB 3934</strain>
    </source>
</reference>
<sequence length="345" mass="36792">MLNSLGGGTTVQITIKTEGTNQSTRSTDSSQSSSSYDGQQGDVAELLANLLTSLLFGSESDGSKSYDSQNSGSQNYGIQNKDGGALFDQNGQLTDTGSMLGASLNALDPSAQLGNLLLSALSNLLDTDEDQLDTSNLFGQKQPNDEEVSAYNQGVQDVLNLLLNGGLKEASSNQTPLQLDDKGLEGLNGASDFNQLGTQIGLEVGQKAGLEALNNIGYDKKDNNNQYNRYVIDKEDRELAAQIGQFMDQYPEKFGVPQYQKKDWDAPQDDNKTWAQTLGNPGKDGMTKESLNKFLEAVGMVKSAVAGDTGNANLYERGNGGNSIGIDLSMLGDSIISNELKKLAD</sequence>
<feature type="region of interest" description="Disordered" evidence="4">
    <location>
        <begin position="61"/>
        <end position="90"/>
    </location>
</feature>
<evidence type="ECO:0000313" key="6">
    <source>
        <dbReference type="Proteomes" id="UP000285648"/>
    </source>
</evidence>
<keyword evidence="2" id="KW-0964">Secreted</keyword>
<keyword evidence="6" id="KW-1185">Reference proteome</keyword>
<evidence type="ECO:0000313" key="5">
    <source>
        <dbReference type="EMBL" id="RLM25296.1"/>
    </source>
</evidence>
<evidence type="ECO:0000256" key="2">
    <source>
        <dbReference type="ARBA" id="ARBA00022525"/>
    </source>
</evidence>
<organism evidence="5 6">
    <name type="scientific">Brenneria alni</name>
    <dbReference type="NCBI Taxonomy" id="71656"/>
    <lineage>
        <taxon>Bacteria</taxon>
        <taxon>Pseudomonadati</taxon>
        <taxon>Pseudomonadota</taxon>
        <taxon>Gammaproteobacteria</taxon>
        <taxon>Enterobacterales</taxon>
        <taxon>Pectobacteriaceae</taxon>
        <taxon>Brenneria</taxon>
    </lineage>
</organism>
<feature type="compositionally biased region" description="Low complexity" evidence="4">
    <location>
        <begin position="22"/>
        <end position="39"/>
    </location>
</feature>
<dbReference type="InterPro" id="IPR006961">
    <property type="entry name" value="HrpN/Z"/>
</dbReference>
<protein>
    <recommendedName>
        <fullName evidence="7">Harpin HrpZ</fullName>
    </recommendedName>
</protein>
<dbReference type="GO" id="GO:0005576">
    <property type="term" value="C:extracellular region"/>
    <property type="evidence" value="ECO:0007669"/>
    <property type="project" value="UniProtKB-SubCell"/>
</dbReference>
<dbReference type="RefSeq" id="WP_121574510.1">
    <property type="nucleotide sequence ID" value="NZ_MJLZ01000012.1"/>
</dbReference>
<accession>A0A421DQ19</accession>
<comment type="subcellular location">
    <subcellularLocation>
        <location evidence="1">Secreted</location>
    </subcellularLocation>
</comment>
<dbReference type="Proteomes" id="UP000285648">
    <property type="component" value="Unassembled WGS sequence"/>
</dbReference>
<dbReference type="EMBL" id="MJLZ01000012">
    <property type="protein sequence ID" value="RLM25296.1"/>
    <property type="molecule type" value="Genomic_DNA"/>
</dbReference>
<feature type="compositionally biased region" description="Polar residues" evidence="4">
    <location>
        <begin position="63"/>
        <end position="78"/>
    </location>
</feature>
<feature type="region of interest" description="Disordered" evidence="4">
    <location>
        <begin position="15"/>
        <end position="39"/>
    </location>
</feature>
<proteinExistence type="predicted"/>
<evidence type="ECO:0008006" key="7">
    <source>
        <dbReference type="Google" id="ProtNLM"/>
    </source>
</evidence>
<dbReference type="OrthoDB" id="6517080at2"/>
<dbReference type="Pfam" id="PF04877">
    <property type="entry name" value="Harpin"/>
    <property type="match status" value="1"/>
</dbReference>
<name>A0A421DQ19_9GAMM</name>